<keyword evidence="3" id="KW-1185">Reference proteome</keyword>
<keyword evidence="1" id="KW-0472">Membrane</keyword>
<reference evidence="2 3" key="1">
    <citation type="journal article" date="2016" name="Genome Biol. Evol.">
        <title>Gene Family Evolution Reflects Adaptation to Soil Environmental Stressors in the Genome of the Collembolan Orchesella cincta.</title>
        <authorList>
            <person name="Faddeeva-Vakhrusheva A."/>
            <person name="Derks M.F."/>
            <person name="Anvar S.Y."/>
            <person name="Agamennone V."/>
            <person name="Suring W."/>
            <person name="Smit S."/>
            <person name="van Straalen N.M."/>
            <person name="Roelofs D."/>
        </authorList>
    </citation>
    <scope>NUCLEOTIDE SEQUENCE [LARGE SCALE GENOMIC DNA]</scope>
    <source>
        <tissue evidence="2">Mixed pool</tissue>
    </source>
</reference>
<dbReference type="AlphaFoldDB" id="A0A1D2NL66"/>
<evidence type="ECO:0000256" key="1">
    <source>
        <dbReference type="SAM" id="Phobius"/>
    </source>
</evidence>
<protein>
    <submittedName>
        <fullName evidence="2">Uncharacterized protein</fullName>
    </submittedName>
</protein>
<proteinExistence type="predicted"/>
<evidence type="ECO:0000313" key="3">
    <source>
        <dbReference type="Proteomes" id="UP000094527"/>
    </source>
</evidence>
<sequence length="118" mass="13278">MDRDDDDDGRRRDVVVPFLAQSSENIPNSTSQTVQVLLEHHQQTKMAKFVALFALFAIFAMAMAAPAEEKKDLQTASGIGLGYYGLWGYKFPSLLPNCCDGYVIKNFNCIVSRLWVRD</sequence>
<organism evidence="2 3">
    <name type="scientific">Orchesella cincta</name>
    <name type="common">Springtail</name>
    <name type="synonym">Podura cincta</name>
    <dbReference type="NCBI Taxonomy" id="48709"/>
    <lineage>
        <taxon>Eukaryota</taxon>
        <taxon>Metazoa</taxon>
        <taxon>Ecdysozoa</taxon>
        <taxon>Arthropoda</taxon>
        <taxon>Hexapoda</taxon>
        <taxon>Collembola</taxon>
        <taxon>Entomobryomorpha</taxon>
        <taxon>Entomobryoidea</taxon>
        <taxon>Orchesellidae</taxon>
        <taxon>Orchesellinae</taxon>
        <taxon>Orchesella</taxon>
    </lineage>
</organism>
<keyword evidence="1" id="KW-0812">Transmembrane</keyword>
<comment type="caution">
    <text evidence="2">The sequence shown here is derived from an EMBL/GenBank/DDBJ whole genome shotgun (WGS) entry which is preliminary data.</text>
</comment>
<feature type="transmembrane region" description="Helical" evidence="1">
    <location>
        <begin position="46"/>
        <end position="65"/>
    </location>
</feature>
<evidence type="ECO:0000313" key="2">
    <source>
        <dbReference type="EMBL" id="ODN06023.1"/>
    </source>
</evidence>
<gene>
    <name evidence="2" type="ORF">Ocin01_00712</name>
</gene>
<accession>A0A1D2NL66</accession>
<keyword evidence="1" id="KW-1133">Transmembrane helix</keyword>
<dbReference type="EMBL" id="LJIJ01000012">
    <property type="protein sequence ID" value="ODN06023.1"/>
    <property type="molecule type" value="Genomic_DNA"/>
</dbReference>
<name>A0A1D2NL66_ORCCI</name>
<dbReference type="Proteomes" id="UP000094527">
    <property type="component" value="Unassembled WGS sequence"/>
</dbReference>